<evidence type="ECO:0000313" key="2">
    <source>
        <dbReference type="Proteomes" id="UP001589627"/>
    </source>
</evidence>
<gene>
    <name evidence="1" type="ORF">ACFFNX_31440</name>
</gene>
<proteinExistence type="predicted"/>
<evidence type="ECO:0000313" key="1">
    <source>
        <dbReference type="EMBL" id="MFB9836698.1"/>
    </source>
</evidence>
<comment type="caution">
    <text evidence="1">The sequence shown here is derived from an EMBL/GenBank/DDBJ whole genome shotgun (WGS) entry which is preliminary data.</text>
</comment>
<reference evidence="1 2" key="1">
    <citation type="submission" date="2024-09" db="EMBL/GenBank/DDBJ databases">
        <authorList>
            <person name="Sun Q."/>
            <person name="Mori K."/>
        </authorList>
    </citation>
    <scope>NUCLEOTIDE SEQUENCE [LARGE SCALE GENOMIC DNA]</scope>
    <source>
        <strain evidence="1 2">TBRC 0563</strain>
    </source>
</reference>
<name>A0ABV5YNS5_9ACTN</name>
<dbReference type="EMBL" id="JBHLZP010000302">
    <property type="protein sequence ID" value="MFB9836698.1"/>
    <property type="molecule type" value="Genomic_DNA"/>
</dbReference>
<accession>A0ABV5YNS5</accession>
<dbReference type="Proteomes" id="UP001589627">
    <property type="component" value="Unassembled WGS sequence"/>
</dbReference>
<keyword evidence="2" id="KW-1185">Reference proteome</keyword>
<organism evidence="1 2">
    <name type="scientific">Actinoallomurus acaciae</name>
    <dbReference type="NCBI Taxonomy" id="502577"/>
    <lineage>
        <taxon>Bacteria</taxon>
        <taxon>Bacillati</taxon>
        <taxon>Actinomycetota</taxon>
        <taxon>Actinomycetes</taxon>
        <taxon>Streptosporangiales</taxon>
        <taxon>Thermomonosporaceae</taxon>
        <taxon>Actinoallomurus</taxon>
    </lineage>
</organism>
<dbReference type="RefSeq" id="WP_378209505.1">
    <property type="nucleotide sequence ID" value="NZ_JBHLZP010000302.1"/>
</dbReference>
<protein>
    <submittedName>
        <fullName evidence="1">Uncharacterized protein</fullName>
    </submittedName>
</protein>
<sequence length="191" mass="20577">MTCTPDGPPKVKAVLRRASSTLPLKGTDVSPSLWDVGNGYRRAPGAALATNNLGDGRRFSPFTEFRPEIAIELRVHEDGGLRLFHSRLSGELRYDAQDSEQVLLDDTAVNLTCRFLALVRAAAEEAGYFNWAMALGATGLNGLQTHSGATSPGFGNPARYDEDTYTETTAATRAELTQAPGAVTRRLVLHS</sequence>